<evidence type="ECO:0000313" key="2">
    <source>
        <dbReference type="EMBL" id="KAL0008399.1"/>
    </source>
</evidence>
<dbReference type="Proteomes" id="UP001459277">
    <property type="component" value="Unassembled WGS sequence"/>
</dbReference>
<name>A0AAW2DDU0_9ROSI</name>
<evidence type="ECO:0000256" key="1">
    <source>
        <dbReference type="SAM" id="MobiDB-lite"/>
    </source>
</evidence>
<organism evidence="2 3">
    <name type="scientific">Lithocarpus litseifolius</name>
    <dbReference type="NCBI Taxonomy" id="425828"/>
    <lineage>
        <taxon>Eukaryota</taxon>
        <taxon>Viridiplantae</taxon>
        <taxon>Streptophyta</taxon>
        <taxon>Embryophyta</taxon>
        <taxon>Tracheophyta</taxon>
        <taxon>Spermatophyta</taxon>
        <taxon>Magnoliopsida</taxon>
        <taxon>eudicotyledons</taxon>
        <taxon>Gunneridae</taxon>
        <taxon>Pentapetalae</taxon>
        <taxon>rosids</taxon>
        <taxon>fabids</taxon>
        <taxon>Fagales</taxon>
        <taxon>Fagaceae</taxon>
        <taxon>Lithocarpus</taxon>
    </lineage>
</organism>
<accession>A0AAW2DDU0</accession>
<reference evidence="2 3" key="1">
    <citation type="submission" date="2024-01" db="EMBL/GenBank/DDBJ databases">
        <title>A telomere-to-telomere, gap-free genome of sweet tea (Lithocarpus litseifolius).</title>
        <authorList>
            <person name="Zhou J."/>
        </authorList>
    </citation>
    <scope>NUCLEOTIDE SEQUENCE [LARGE SCALE GENOMIC DNA]</scope>
    <source>
        <strain evidence="2">Zhou-2022a</strain>
        <tissue evidence="2">Leaf</tissue>
    </source>
</reference>
<keyword evidence="3" id="KW-1185">Reference proteome</keyword>
<proteinExistence type="predicted"/>
<dbReference type="EMBL" id="JAZDWU010000003">
    <property type="protein sequence ID" value="KAL0008399.1"/>
    <property type="molecule type" value="Genomic_DNA"/>
</dbReference>
<gene>
    <name evidence="2" type="ORF">SO802_009901</name>
</gene>
<comment type="caution">
    <text evidence="2">The sequence shown here is derived from an EMBL/GenBank/DDBJ whole genome shotgun (WGS) entry which is preliminary data.</text>
</comment>
<feature type="region of interest" description="Disordered" evidence="1">
    <location>
        <begin position="1"/>
        <end position="42"/>
    </location>
</feature>
<protein>
    <submittedName>
        <fullName evidence="2">Uncharacterized protein</fullName>
    </submittedName>
</protein>
<evidence type="ECO:0000313" key="3">
    <source>
        <dbReference type="Proteomes" id="UP001459277"/>
    </source>
</evidence>
<sequence length="225" mass="26243">MRELDPMVPNGRDDEGPLAGDPSPQRRKNPRDQKQCPSAGSQKHLVESCGALYVVDRYFNKERRRVEHTSRYVRDCDDPKVVDFKVYKLDEKRMLYLEAQVSHLTKCQSDHCPILLELQPCSNTRLSRPFRFQSFWLIDASLPDLVRNAWANQLNLAKATSRFTREVQVWNREKFGNIFARKKRLWARLNGVHKAMVSSANAFLVNLEKQLQEDLNSVLNQEEEL</sequence>
<dbReference type="AlphaFoldDB" id="A0AAW2DDU0"/>
<feature type="compositionally biased region" description="Basic and acidic residues" evidence="1">
    <location>
        <begin position="1"/>
        <end position="15"/>
    </location>
</feature>